<reference evidence="2 3" key="1">
    <citation type="submission" date="2017-05" db="EMBL/GenBank/DDBJ databases">
        <authorList>
            <person name="Song R."/>
            <person name="Chenine A.L."/>
            <person name="Ruprecht R.M."/>
        </authorList>
    </citation>
    <scope>NUCLEOTIDE SEQUENCE [LARGE SCALE GENOMIC DNA]</scope>
    <source>
        <strain evidence="2 3">CECT 8489</strain>
    </source>
</reference>
<organism evidence="2 3">
    <name type="scientific">Boseongicola aestuarii</name>
    <dbReference type="NCBI Taxonomy" id="1470561"/>
    <lineage>
        <taxon>Bacteria</taxon>
        <taxon>Pseudomonadati</taxon>
        <taxon>Pseudomonadota</taxon>
        <taxon>Alphaproteobacteria</taxon>
        <taxon>Rhodobacterales</taxon>
        <taxon>Paracoccaceae</taxon>
        <taxon>Boseongicola</taxon>
    </lineage>
</organism>
<dbReference type="AlphaFoldDB" id="A0A238IYC3"/>
<dbReference type="OrthoDB" id="9796125at2"/>
<protein>
    <recommendedName>
        <fullName evidence="1">DUF4387 domain-containing protein</fullName>
    </recommendedName>
</protein>
<dbReference type="RefSeq" id="WP_093973386.1">
    <property type="nucleotide sequence ID" value="NZ_FXXQ01000004.1"/>
</dbReference>
<gene>
    <name evidence="2" type="ORF">BOA8489_01503</name>
</gene>
<name>A0A238IYC3_9RHOB</name>
<proteinExistence type="predicted"/>
<evidence type="ECO:0000313" key="2">
    <source>
        <dbReference type="EMBL" id="SMX23396.1"/>
    </source>
</evidence>
<dbReference type="EMBL" id="FXXQ01000004">
    <property type="protein sequence ID" value="SMX23396.1"/>
    <property type="molecule type" value="Genomic_DNA"/>
</dbReference>
<dbReference type="InterPro" id="IPR025496">
    <property type="entry name" value="DUF4387"/>
</dbReference>
<feature type="domain" description="DUF4387" evidence="1">
    <location>
        <begin position="5"/>
        <end position="96"/>
    </location>
</feature>
<evidence type="ECO:0000313" key="3">
    <source>
        <dbReference type="Proteomes" id="UP000201838"/>
    </source>
</evidence>
<accession>A0A238IYC3</accession>
<dbReference type="Pfam" id="PF14330">
    <property type="entry name" value="DUF4387"/>
    <property type="match status" value="1"/>
</dbReference>
<keyword evidence="3" id="KW-1185">Reference proteome</keyword>
<evidence type="ECO:0000259" key="1">
    <source>
        <dbReference type="Pfam" id="PF14330"/>
    </source>
</evidence>
<dbReference type="Proteomes" id="UP000201838">
    <property type="component" value="Unassembled WGS sequence"/>
</dbReference>
<sequence length="100" mass="10816">MPELGRIVEKVRSKNAGPFWLTVDIFCGSQDAFVRVRDGLSTSGVARILDTPAQTLKRFDIEDLAVVKLSLPRPAVQGTTADRDMHGAALAALIAEIEIP</sequence>